<evidence type="ECO:0000256" key="3">
    <source>
        <dbReference type="ARBA" id="ARBA00022475"/>
    </source>
</evidence>
<feature type="domain" description="Major facilitator superfamily (MFS) profile" evidence="8">
    <location>
        <begin position="37"/>
        <end position="430"/>
    </location>
</feature>
<keyword evidence="4 7" id="KW-0812">Transmembrane</keyword>
<organism evidence="9 10">
    <name type="scientific">Streptomyces desertarenae</name>
    <dbReference type="NCBI Taxonomy" id="2666184"/>
    <lineage>
        <taxon>Bacteria</taxon>
        <taxon>Bacillati</taxon>
        <taxon>Actinomycetota</taxon>
        <taxon>Actinomycetes</taxon>
        <taxon>Kitasatosporales</taxon>
        <taxon>Streptomycetaceae</taxon>
        <taxon>Streptomyces</taxon>
    </lineage>
</organism>
<evidence type="ECO:0000256" key="4">
    <source>
        <dbReference type="ARBA" id="ARBA00022692"/>
    </source>
</evidence>
<dbReference type="PROSITE" id="PS50850">
    <property type="entry name" value="MFS"/>
    <property type="match status" value="1"/>
</dbReference>
<sequence length="444" mass="46189">MSAAPAEEDGKGGKRNEAAGDAGTWGAVRTLRQSHPAVRFLLLGVFVNQVGGFVQPFLVLYLVWRGFSTGQAGIALTAYGVGTIAGVMFGAELADRLGPRRTIVLAMACAATLTAAVPMIGNYHVVVAVIAASGAMIQAYRPASLSLLTDLVPEERHVMVFSMNRIALNLGATVGRLFAAWLVTVSWNLLFWVSGLASLAYALIAVIALPRDGTARAGAADSGEAGDSGKTGEAGDGAVPGRAGYALIVRDVRFMLFLLAMFLSAAIFIQSFVALPLSMKEAGYSPTAYTWVITLSAAAIIALELLITRFTQRWPAWLAACAGLLLLGCGQAMYVAPQYVPLLVAATLVGVLGTMVGGPTMWTYPAKLAPPGSKGRYLGLTQAAFGLGSALGPVIGTFGWDALGNRVWLVWGALGLLSTLAAAVAMRPRAEPARHSAPTATPTP</sequence>
<dbReference type="InterPro" id="IPR050171">
    <property type="entry name" value="MFS_Transporters"/>
</dbReference>
<evidence type="ECO:0000256" key="2">
    <source>
        <dbReference type="ARBA" id="ARBA00022448"/>
    </source>
</evidence>
<dbReference type="InterPro" id="IPR036259">
    <property type="entry name" value="MFS_trans_sf"/>
</dbReference>
<dbReference type="PANTHER" id="PTHR23517">
    <property type="entry name" value="RESISTANCE PROTEIN MDTM, PUTATIVE-RELATED-RELATED"/>
    <property type="match status" value="1"/>
</dbReference>
<feature type="transmembrane region" description="Helical" evidence="7">
    <location>
        <begin position="103"/>
        <end position="120"/>
    </location>
</feature>
<evidence type="ECO:0000256" key="5">
    <source>
        <dbReference type="ARBA" id="ARBA00022989"/>
    </source>
</evidence>
<dbReference type="Gene3D" id="1.20.1250.20">
    <property type="entry name" value="MFS general substrate transporter like domains"/>
    <property type="match status" value="1"/>
</dbReference>
<proteinExistence type="predicted"/>
<dbReference type="InterPro" id="IPR011701">
    <property type="entry name" value="MFS"/>
</dbReference>
<feature type="transmembrane region" description="Helical" evidence="7">
    <location>
        <begin position="166"/>
        <end position="183"/>
    </location>
</feature>
<dbReference type="PANTHER" id="PTHR23517:SF2">
    <property type="entry name" value="MULTIDRUG RESISTANCE PROTEIN MDTH"/>
    <property type="match status" value="1"/>
</dbReference>
<feature type="transmembrane region" description="Helical" evidence="7">
    <location>
        <begin position="377"/>
        <end position="396"/>
    </location>
</feature>
<feature type="transmembrane region" description="Helical" evidence="7">
    <location>
        <begin position="342"/>
        <end position="365"/>
    </location>
</feature>
<evidence type="ECO:0000259" key="8">
    <source>
        <dbReference type="PROSITE" id="PS50850"/>
    </source>
</evidence>
<dbReference type="RefSeq" id="WP_380899197.1">
    <property type="nucleotide sequence ID" value="NZ_JBHUFU010000005.1"/>
</dbReference>
<evidence type="ECO:0000256" key="1">
    <source>
        <dbReference type="ARBA" id="ARBA00004651"/>
    </source>
</evidence>
<comment type="subcellular location">
    <subcellularLocation>
        <location evidence="1">Cell membrane</location>
        <topology evidence="1">Multi-pass membrane protein</topology>
    </subcellularLocation>
</comment>
<feature type="transmembrane region" description="Helical" evidence="7">
    <location>
        <begin position="288"/>
        <end position="307"/>
    </location>
</feature>
<feature type="transmembrane region" description="Helical" evidence="7">
    <location>
        <begin position="189"/>
        <end position="209"/>
    </location>
</feature>
<keyword evidence="3" id="KW-1003">Cell membrane</keyword>
<dbReference type="SUPFAM" id="SSF103473">
    <property type="entry name" value="MFS general substrate transporter"/>
    <property type="match status" value="1"/>
</dbReference>
<accession>A0ABW4PHJ7</accession>
<feature type="transmembrane region" description="Helical" evidence="7">
    <location>
        <begin position="408"/>
        <end position="426"/>
    </location>
</feature>
<feature type="transmembrane region" description="Helical" evidence="7">
    <location>
        <begin position="40"/>
        <end position="64"/>
    </location>
</feature>
<gene>
    <name evidence="9" type="ORF">ACFSJS_11205</name>
</gene>
<feature type="transmembrane region" description="Helical" evidence="7">
    <location>
        <begin position="254"/>
        <end position="276"/>
    </location>
</feature>
<reference evidence="10" key="1">
    <citation type="journal article" date="2019" name="Int. J. Syst. Evol. Microbiol.">
        <title>The Global Catalogue of Microorganisms (GCM) 10K type strain sequencing project: providing services to taxonomists for standard genome sequencing and annotation.</title>
        <authorList>
            <consortium name="The Broad Institute Genomics Platform"/>
            <consortium name="The Broad Institute Genome Sequencing Center for Infectious Disease"/>
            <person name="Wu L."/>
            <person name="Ma J."/>
        </authorList>
    </citation>
    <scope>NUCLEOTIDE SEQUENCE [LARGE SCALE GENOMIC DNA]</scope>
    <source>
        <strain evidence="10">CGMCC 4.7455</strain>
    </source>
</reference>
<feature type="transmembrane region" description="Helical" evidence="7">
    <location>
        <begin position="314"/>
        <end position="336"/>
    </location>
</feature>
<keyword evidence="6 7" id="KW-0472">Membrane</keyword>
<evidence type="ECO:0000256" key="6">
    <source>
        <dbReference type="ARBA" id="ARBA00023136"/>
    </source>
</evidence>
<evidence type="ECO:0000256" key="7">
    <source>
        <dbReference type="SAM" id="Phobius"/>
    </source>
</evidence>
<comment type="caution">
    <text evidence="9">The sequence shown here is derived from an EMBL/GenBank/DDBJ whole genome shotgun (WGS) entry which is preliminary data.</text>
</comment>
<feature type="transmembrane region" description="Helical" evidence="7">
    <location>
        <begin position="70"/>
        <end position="91"/>
    </location>
</feature>
<keyword evidence="2" id="KW-0813">Transport</keyword>
<protein>
    <submittedName>
        <fullName evidence="9">MFS transporter</fullName>
    </submittedName>
</protein>
<evidence type="ECO:0000313" key="9">
    <source>
        <dbReference type="EMBL" id="MFD1830233.1"/>
    </source>
</evidence>
<dbReference type="InterPro" id="IPR020846">
    <property type="entry name" value="MFS_dom"/>
</dbReference>
<dbReference type="Pfam" id="PF07690">
    <property type="entry name" value="MFS_1"/>
    <property type="match status" value="1"/>
</dbReference>
<keyword evidence="10" id="KW-1185">Reference proteome</keyword>
<keyword evidence="5 7" id="KW-1133">Transmembrane helix</keyword>
<dbReference type="Proteomes" id="UP001597365">
    <property type="component" value="Unassembled WGS sequence"/>
</dbReference>
<evidence type="ECO:0000313" key="10">
    <source>
        <dbReference type="Proteomes" id="UP001597365"/>
    </source>
</evidence>
<name>A0ABW4PHJ7_9ACTN</name>
<dbReference type="EMBL" id="JBHUFU010000005">
    <property type="protein sequence ID" value="MFD1830233.1"/>
    <property type="molecule type" value="Genomic_DNA"/>
</dbReference>